<name>A0A127PCH7_9BURK</name>
<sequence length="64" mass="7288">MYIDPAGINIGLEPHSGAASCYIDALRIVIRGLCLRLSHEEKQARQYTDEVERCSFHRIPFLDV</sequence>
<evidence type="ECO:0000313" key="2">
    <source>
        <dbReference type="Proteomes" id="UP000072421"/>
    </source>
</evidence>
<accession>A0A127PCH7</accession>
<proteinExistence type="predicted"/>
<dbReference type="EMBL" id="CP013232">
    <property type="protein sequence ID" value="AMO95304.1"/>
    <property type="molecule type" value="Genomic_DNA"/>
</dbReference>
<dbReference type="AlphaFoldDB" id="A0A127PCH7"/>
<evidence type="ECO:0000313" key="1">
    <source>
        <dbReference type="EMBL" id="AMO95304.1"/>
    </source>
</evidence>
<reference evidence="1 2" key="1">
    <citation type="submission" date="2015-11" db="EMBL/GenBank/DDBJ databases">
        <title>Exploring the genomic traits of fungus-feeding bacterial genus Collimonas.</title>
        <authorList>
            <person name="Song C."/>
            <person name="Schmidt R."/>
            <person name="de Jager V."/>
            <person name="Krzyzanowska D."/>
            <person name="Jongedijk E."/>
            <person name="Cankar K."/>
            <person name="Beekwilder J."/>
            <person name="van Veen A."/>
            <person name="de Boer W."/>
            <person name="van Veen J.A."/>
            <person name="Garbeva P."/>
        </authorList>
    </citation>
    <scope>NUCLEOTIDE SEQUENCE [LARGE SCALE GENOMIC DNA]</scope>
    <source>
        <strain evidence="1 2">Ter6</strain>
    </source>
</reference>
<dbReference type="Proteomes" id="UP000072421">
    <property type="component" value="Chromosome"/>
</dbReference>
<organism evidence="1">
    <name type="scientific">Collimonas fungivorans</name>
    <dbReference type="NCBI Taxonomy" id="158899"/>
    <lineage>
        <taxon>Bacteria</taxon>
        <taxon>Pseudomonadati</taxon>
        <taxon>Pseudomonadota</taxon>
        <taxon>Betaproteobacteria</taxon>
        <taxon>Burkholderiales</taxon>
        <taxon>Oxalobacteraceae</taxon>
        <taxon>Collimonas</taxon>
    </lineage>
</organism>
<protein>
    <submittedName>
        <fullName evidence="1">Uncharacterized protein</fullName>
    </submittedName>
</protein>
<gene>
    <name evidence="1" type="ORF">CFter6_2636</name>
</gene>